<protein>
    <submittedName>
        <fullName evidence="1">Uncharacterized protein</fullName>
    </submittedName>
</protein>
<evidence type="ECO:0000313" key="2">
    <source>
        <dbReference type="Proteomes" id="UP001459277"/>
    </source>
</evidence>
<comment type="caution">
    <text evidence="1">The sequence shown here is derived from an EMBL/GenBank/DDBJ whole genome shotgun (WGS) entry which is preliminary data.</text>
</comment>
<accession>A0AAW2DMU9</accession>
<dbReference type="AlphaFoldDB" id="A0AAW2DMU9"/>
<dbReference type="Proteomes" id="UP001459277">
    <property type="component" value="Unassembled WGS sequence"/>
</dbReference>
<name>A0AAW2DMU9_9ROSI</name>
<gene>
    <name evidence="1" type="ORF">SO802_006225</name>
</gene>
<keyword evidence="2" id="KW-1185">Reference proteome</keyword>
<organism evidence="1 2">
    <name type="scientific">Lithocarpus litseifolius</name>
    <dbReference type="NCBI Taxonomy" id="425828"/>
    <lineage>
        <taxon>Eukaryota</taxon>
        <taxon>Viridiplantae</taxon>
        <taxon>Streptophyta</taxon>
        <taxon>Embryophyta</taxon>
        <taxon>Tracheophyta</taxon>
        <taxon>Spermatophyta</taxon>
        <taxon>Magnoliopsida</taxon>
        <taxon>eudicotyledons</taxon>
        <taxon>Gunneridae</taxon>
        <taxon>Pentapetalae</taxon>
        <taxon>rosids</taxon>
        <taxon>fabids</taxon>
        <taxon>Fagales</taxon>
        <taxon>Fagaceae</taxon>
        <taxon>Lithocarpus</taxon>
    </lineage>
</organism>
<sequence length="144" mass="16106">MAVAMITAQLSLFLRRRSRRSPLAVDRDARRSPSISLSLISLSFSHLIFLSSQAQLSLSQTPSISPLAVDLDARRSPSILVLAARRRSLSLISLSFSHLRRNSLFLRRCLSPLAARRRYRHSPSISLVVDLAGALWSLIWLRCG</sequence>
<dbReference type="EMBL" id="JAZDWU010000002">
    <property type="protein sequence ID" value="KAL0011117.1"/>
    <property type="molecule type" value="Genomic_DNA"/>
</dbReference>
<proteinExistence type="predicted"/>
<evidence type="ECO:0000313" key="1">
    <source>
        <dbReference type="EMBL" id="KAL0011117.1"/>
    </source>
</evidence>
<reference evidence="1 2" key="1">
    <citation type="submission" date="2024-01" db="EMBL/GenBank/DDBJ databases">
        <title>A telomere-to-telomere, gap-free genome of sweet tea (Lithocarpus litseifolius).</title>
        <authorList>
            <person name="Zhou J."/>
        </authorList>
    </citation>
    <scope>NUCLEOTIDE SEQUENCE [LARGE SCALE GENOMIC DNA]</scope>
    <source>
        <strain evidence="1">Zhou-2022a</strain>
        <tissue evidence="1">Leaf</tissue>
    </source>
</reference>